<reference evidence="2 3" key="1">
    <citation type="submission" date="2021-06" db="EMBL/GenBank/DDBJ databases">
        <authorList>
            <person name="Sun Q."/>
            <person name="Li D."/>
        </authorList>
    </citation>
    <scope>NUCLEOTIDE SEQUENCE [LARGE SCALE GENOMIC DNA]</scope>
    <source>
        <strain evidence="2 3">MSJ-11</strain>
    </source>
</reference>
<keyword evidence="1" id="KW-0472">Membrane</keyword>
<feature type="transmembrane region" description="Helical" evidence="1">
    <location>
        <begin position="79"/>
        <end position="97"/>
    </location>
</feature>
<keyword evidence="1" id="KW-0812">Transmembrane</keyword>
<dbReference type="InterPro" id="IPR024529">
    <property type="entry name" value="ECF_trnsprt_substrate-spec"/>
</dbReference>
<dbReference type="EMBL" id="JAHLQF010000001">
    <property type="protein sequence ID" value="MBU5482834.1"/>
    <property type="molecule type" value="Genomic_DNA"/>
</dbReference>
<keyword evidence="3" id="KW-1185">Reference proteome</keyword>
<sequence>MNKSKNLVRTALLLAISIGVQALGRSYPQISQIFVGSIVNAALIISVFSSGISWAVLLGALTPMLAWIIGQLPGPMGPFVPFIAVGNAIFTISFGLLKGNKDINNYIFLSISAVLKFLFLSLSAKKLIYLFNLGLPGKVAEKLGVMMGIPQLITALIGGFLGILIVKILIKNKAI</sequence>
<evidence type="ECO:0000313" key="3">
    <source>
        <dbReference type="Proteomes" id="UP000726170"/>
    </source>
</evidence>
<dbReference type="RefSeq" id="WP_216437250.1">
    <property type="nucleotide sequence ID" value="NZ_JAHLQF010000001.1"/>
</dbReference>
<gene>
    <name evidence="2" type="ORF">KQI86_00765</name>
</gene>
<proteinExistence type="predicted"/>
<comment type="caution">
    <text evidence="2">The sequence shown here is derived from an EMBL/GenBank/DDBJ whole genome shotgun (WGS) entry which is preliminary data.</text>
</comment>
<keyword evidence="1" id="KW-1133">Transmembrane helix</keyword>
<dbReference type="Proteomes" id="UP000726170">
    <property type="component" value="Unassembled WGS sequence"/>
</dbReference>
<feature type="transmembrane region" description="Helical" evidence="1">
    <location>
        <begin position="149"/>
        <end position="170"/>
    </location>
</feature>
<feature type="transmembrane region" description="Helical" evidence="1">
    <location>
        <begin position="32"/>
        <end position="48"/>
    </location>
</feature>
<dbReference type="Pfam" id="PF12822">
    <property type="entry name" value="ECF_trnsprt"/>
    <property type="match status" value="1"/>
</dbReference>
<evidence type="ECO:0000256" key="1">
    <source>
        <dbReference type="SAM" id="Phobius"/>
    </source>
</evidence>
<evidence type="ECO:0000313" key="2">
    <source>
        <dbReference type="EMBL" id="MBU5482834.1"/>
    </source>
</evidence>
<name>A0ABS6ECC0_9CLOT</name>
<feature type="transmembrane region" description="Helical" evidence="1">
    <location>
        <begin position="106"/>
        <end position="129"/>
    </location>
</feature>
<accession>A0ABS6ECC0</accession>
<protein>
    <submittedName>
        <fullName evidence="2">ECF transporter S component</fullName>
    </submittedName>
</protein>
<organism evidence="2 3">
    <name type="scientific">Clostridium mobile</name>
    <dbReference type="NCBI Taxonomy" id="2841512"/>
    <lineage>
        <taxon>Bacteria</taxon>
        <taxon>Bacillati</taxon>
        <taxon>Bacillota</taxon>
        <taxon>Clostridia</taxon>
        <taxon>Eubacteriales</taxon>
        <taxon>Clostridiaceae</taxon>
        <taxon>Clostridium</taxon>
    </lineage>
</organism>